<dbReference type="EMBL" id="WUAV01000006">
    <property type="protein sequence ID" value="KAF1749599.1"/>
    <property type="molecule type" value="Genomic_DNA"/>
</dbReference>
<evidence type="ECO:0000313" key="2">
    <source>
        <dbReference type="EMBL" id="KAF1749599.1"/>
    </source>
</evidence>
<feature type="compositionally biased region" description="Basic residues" evidence="1">
    <location>
        <begin position="11"/>
        <end position="20"/>
    </location>
</feature>
<name>A0A6A5G532_CAERE</name>
<feature type="compositionally biased region" description="Basic and acidic residues" evidence="1">
    <location>
        <begin position="86"/>
        <end position="106"/>
    </location>
</feature>
<feature type="compositionally biased region" description="Basic and acidic residues" evidence="1">
    <location>
        <begin position="57"/>
        <end position="79"/>
    </location>
</feature>
<organism evidence="2 3">
    <name type="scientific">Caenorhabditis remanei</name>
    <name type="common">Caenorhabditis vulgaris</name>
    <dbReference type="NCBI Taxonomy" id="31234"/>
    <lineage>
        <taxon>Eukaryota</taxon>
        <taxon>Metazoa</taxon>
        <taxon>Ecdysozoa</taxon>
        <taxon>Nematoda</taxon>
        <taxon>Chromadorea</taxon>
        <taxon>Rhabditida</taxon>
        <taxon>Rhabditina</taxon>
        <taxon>Rhabditomorpha</taxon>
        <taxon>Rhabditoidea</taxon>
        <taxon>Rhabditidae</taxon>
        <taxon>Peloderinae</taxon>
        <taxon>Caenorhabditis</taxon>
    </lineage>
</organism>
<protein>
    <submittedName>
        <fullName evidence="2">Uncharacterized protein</fullName>
    </submittedName>
</protein>
<dbReference type="RefSeq" id="XP_053580206.1">
    <property type="nucleotide sequence ID" value="XM_053736640.1"/>
</dbReference>
<dbReference type="KEGG" id="crq:GCK72_026067"/>
<gene>
    <name evidence="2" type="ORF">GCK72_026067</name>
</gene>
<feature type="compositionally biased region" description="Acidic residues" evidence="1">
    <location>
        <begin position="108"/>
        <end position="121"/>
    </location>
</feature>
<feature type="compositionally biased region" description="Polar residues" evidence="1">
    <location>
        <begin position="146"/>
        <end position="160"/>
    </location>
</feature>
<dbReference type="CTD" id="9813984"/>
<comment type="caution">
    <text evidence="2">The sequence shown here is derived from an EMBL/GenBank/DDBJ whole genome shotgun (WGS) entry which is preliminary data.</text>
</comment>
<accession>A0A6A5G532</accession>
<feature type="compositionally biased region" description="Basic and acidic residues" evidence="1">
    <location>
        <begin position="22"/>
        <end position="31"/>
    </location>
</feature>
<dbReference type="AlphaFoldDB" id="A0A6A5G532"/>
<evidence type="ECO:0000313" key="3">
    <source>
        <dbReference type="Proteomes" id="UP000483820"/>
    </source>
</evidence>
<dbReference type="Proteomes" id="UP000483820">
    <property type="component" value="Chromosome X"/>
</dbReference>
<evidence type="ECO:0000256" key="1">
    <source>
        <dbReference type="SAM" id="MobiDB-lite"/>
    </source>
</evidence>
<feature type="region of interest" description="Disordered" evidence="1">
    <location>
        <begin position="1"/>
        <end position="168"/>
    </location>
</feature>
<dbReference type="GeneID" id="9813984"/>
<proteinExistence type="predicted"/>
<feature type="compositionally biased region" description="Pro residues" evidence="1">
    <location>
        <begin position="1"/>
        <end position="10"/>
    </location>
</feature>
<reference evidence="2 3" key="1">
    <citation type="submission" date="2019-12" db="EMBL/GenBank/DDBJ databases">
        <title>Chromosome-level assembly of the Caenorhabditis remanei genome.</title>
        <authorList>
            <person name="Teterina A.A."/>
            <person name="Willis J.H."/>
            <person name="Phillips P.C."/>
        </authorList>
    </citation>
    <scope>NUCLEOTIDE SEQUENCE [LARGE SCALE GENOMIC DNA]</scope>
    <source>
        <strain evidence="2 3">PX506</strain>
        <tissue evidence="2">Whole organism</tissue>
    </source>
</reference>
<sequence length="168" mass="19100">MAPSNSPKPNPRSHKKKNSKNRVNDGEDAKFLDGLGITRRRNGTFGKKRPDPMILQARKEAKEAERKAKKEKEEAERKALLAQLRFPRECRLPKPKENSGRSKIEEVLSSDDEEEEEEDQNDKDYVFSTAYGKQRKRGSGIRTSKKSGTGSMDKQMADTSVSDEDDEE</sequence>
<feature type="compositionally biased region" description="Basic residues" evidence="1">
    <location>
        <begin position="133"/>
        <end position="145"/>
    </location>
</feature>